<feature type="transmembrane region" description="Helical" evidence="1">
    <location>
        <begin position="1358"/>
        <end position="1381"/>
    </location>
</feature>
<name>A0A8J8P6W5_HALGN</name>
<dbReference type="Proteomes" id="UP000785679">
    <property type="component" value="Unassembled WGS sequence"/>
</dbReference>
<reference evidence="2" key="1">
    <citation type="submission" date="2019-06" db="EMBL/GenBank/DDBJ databases">
        <authorList>
            <person name="Zheng W."/>
        </authorList>
    </citation>
    <scope>NUCLEOTIDE SEQUENCE</scope>
    <source>
        <strain evidence="2">QDHG01</strain>
    </source>
</reference>
<keyword evidence="1" id="KW-1133">Transmembrane helix</keyword>
<evidence type="ECO:0000256" key="1">
    <source>
        <dbReference type="SAM" id="Phobius"/>
    </source>
</evidence>
<keyword evidence="3" id="KW-1185">Reference proteome</keyword>
<dbReference type="EMBL" id="RRYP01000650">
    <property type="protein sequence ID" value="TNV87059.1"/>
    <property type="molecule type" value="Genomic_DNA"/>
</dbReference>
<gene>
    <name evidence="2" type="ORF">FGO68_gene16087</name>
</gene>
<comment type="caution">
    <text evidence="2">The sequence shown here is derived from an EMBL/GenBank/DDBJ whole genome shotgun (WGS) entry which is preliminary data.</text>
</comment>
<evidence type="ECO:0008006" key="4">
    <source>
        <dbReference type="Google" id="ProtNLM"/>
    </source>
</evidence>
<organism evidence="2 3">
    <name type="scientific">Halteria grandinella</name>
    <dbReference type="NCBI Taxonomy" id="5974"/>
    <lineage>
        <taxon>Eukaryota</taxon>
        <taxon>Sar</taxon>
        <taxon>Alveolata</taxon>
        <taxon>Ciliophora</taxon>
        <taxon>Intramacronucleata</taxon>
        <taxon>Spirotrichea</taxon>
        <taxon>Stichotrichia</taxon>
        <taxon>Sporadotrichida</taxon>
        <taxon>Halteriidae</taxon>
        <taxon>Halteria</taxon>
    </lineage>
</organism>
<feature type="transmembrane region" description="Helical" evidence="1">
    <location>
        <begin position="1029"/>
        <end position="1052"/>
    </location>
</feature>
<feature type="transmembrane region" description="Helical" evidence="1">
    <location>
        <begin position="1322"/>
        <end position="1338"/>
    </location>
</feature>
<feature type="transmembrane region" description="Helical" evidence="1">
    <location>
        <begin position="1291"/>
        <end position="1310"/>
    </location>
</feature>
<proteinExistence type="predicted"/>
<feature type="transmembrane region" description="Helical" evidence="1">
    <location>
        <begin position="1211"/>
        <end position="1233"/>
    </location>
</feature>
<accession>A0A8J8P6W5</accession>
<keyword evidence="1" id="KW-0472">Membrane</keyword>
<feature type="transmembrane region" description="Helical" evidence="1">
    <location>
        <begin position="20"/>
        <end position="38"/>
    </location>
</feature>
<dbReference type="OrthoDB" id="326542at2759"/>
<sequence length="1488" mass="166249">MNQFNLCIQLQYSCIAYYQFLNMILFSKLAILLWLYIYQAAPTQRARFPKIVGGPSANTYINVMDHNGATGIEQLVVAGDTKDPTIRGGFSTAAVGTAMIINYAATCMGMIWGKALTFGIFYFVNVRFNPMGTHIISLANEDNEVSAMVLIFNSTTGDLLDSIAYSDSAYSGAVHQWSRNLLLSSDASRAIVLNSLSVGADIGLQLLIYSPGQSTLSFAYSVTGLSSAYTLPYALMWYPYNEDKFFAFFNYEGTCIISLMDATSGRHVLSQSYSCTTVIEHDFMVSSVESDQYIVAVGATLGASNTRTYSILTYDVIGGLWSQFQTLDEAGSATAGISLSMANQLRPRGIHIATSQRFYVLVFGYLYIDNVAGIVMVDISNNIISFYYGPPPVPAGVWATSGILLSPTKYYYATHGTTMYTDSTTINSVGTYIQSLIHTSEQLYTCFYFTWTVSNDVDITDLTGTVSMSSGQFLSNPLYPTFQTGVIVAGDFIDLSPNQFTDIHCPAADATYTEQDEYRFLAVTQTVTSFNAMSYVASPSSYSIVPYESARICGAGGLTIAYSGTTNTGGILPGWVGVEPSTGAISVTDQVPPNPGYFIKVVGRISDIHNTATNSLFRLVISTNLRPYLITQLQSEYIVEPRSIYTIVLDPTDPEGDTITVTFQEQGSTPALLPPFITYDFPSKTITFSPTLLTPLYTTHLEILLQTAYHLVTIHFDLTIAYPPIVAIINPYIQNCVNTLMNLDAPSFIDEALPLIRIQAFTPLNYSLPSIQDPDLNETWSIHMAFGEASIFAKRINDTICFSAFPQHVRPTSYPIKIVLTDENPYMQKSRDYFLFVKVDEGYNMSEQNETGNSTENGEYEEIIKALNKAILEGANVQNSQGSLRIMKVNQFGQIKIQIQGGFLVDSMILKVSEEDLQVTLPTKVNKNVPFKIGERDINAGTLLLEVEFDDPEKISSDSYELDQILIKPRKELIVTRGLQIGRELNAGQQSQIQVLTLSPVTIQRRTLPPQLSKRNQRIAHQIQDASVYASYAFMSSTLLMNIFVSVFMNIIWDLLNDLSFLMILANISMSVPGLTQFIQSIFLSFIYMDLLQTDYWLPPLIFNGAEDYQTPLNVYFDMNGFSSTQSVTNLGSTFIFLCLFVALHGILLSLKIFKSILGKSWLDQPIKWLGSKIVWSGTVRFILQQFNPLATACLINLYDIKYNSPGCLGSTAISLMLTFALPLSLILIWKVLRQGISANNLNKKEFHETYGGIVEDLTTKSKISSYWNLLVLLRWSMTVFIIVVMRDSSLYQILSLLVINLLYTSLLVYARPFSESCKNTVAILNEGLISIYLYLLMSLTDFNQSKKFRDKIGNGLLYIMLTSLVMNLLNSLVNICVMCYNRIKYRRQRKYQGNLDNTQASSLVNDFLKDQSGNFSQISPLKAELPILQSINIHAQKVSTYIEHENITAQNEREISNQQFHKNDPHEEPHDFKLKLNPTYQDKLDWE</sequence>
<feature type="transmembrane region" description="Helical" evidence="1">
    <location>
        <begin position="100"/>
        <end position="124"/>
    </location>
</feature>
<feature type="transmembrane region" description="Helical" evidence="1">
    <location>
        <begin position="1174"/>
        <end position="1199"/>
    </location>
</feature>
<evidence type="ECO:0000313" key="3">
    <source>
        <dbReference type="Proteomes" id="UP000785679"/>
    </source>
</evidence>
<evidence type="ECO:0000313" key="2">
    <source>
        <dbReference type="EMBL" id="TNV87059.1"/>
    </source>
</evidence>
<protein>
    <recommendedName>
        <fullName evidence="4">TRP C-terminal domain-containing protein</fullName>
    </recommendedName>
</protein>
<keyword evidence="1" id="KW-0812">Transmembrane</keyword>
<feature type="transmembrane region" description="Helical" evidence="1">
    <location>
        <begin position="1267"/>
        <end position="1285"/>
    </location>
</feature>
<feature type="transmembrane region" description="Helical" evidence="1">
    <location>
        <begin position="1135"/>
        <end position="1154"/>
    </location>
</feature>
<feature type="transmembrane region" description="Helical" evidence="1">
    <location>
        <begin position="1064"/>
        <end position="1089"/>
    </location>
</feature>